<dbReference type="EMBL" id="PDCK01000044">
    <property type="protein sequence ID" value="PRQ25687.1"/>
    <property type="molecule type" value="Genomic_DNA"/>
</dbReference>
<protein>
    <submittedName>
        <fullName evidence="2">Uncharacterized protein</fullName>
    </submittedName>
</protein>
<evidence type="ECO:0000256" key="1">
    <source>
        <dbReference type="SAM" id="MobiDB-lite"/>
    </source>
</evidence>
<feature type="compositionally biased region" description="Polar residues" evidence="1">
    <location>
        <begin position="119"/>
        <end position="134"/>
    </location>
</feature>
<comment type="caution">
    <text evidence="2">The sequence shown here is derived from an EMBL/GenBank/DDBJ whole genome shotgun (WGS) entry which is preliminary data.</text>
</comment>
<dbReference type="AlphaFoldDB" id="A0A2P6PUS8"/>
<organism evidence="2 3">
    <name type="scientific">Rosa chinensis</name>
    <name type="common">China rose</name>
    <dbReference type="NCBI Taxonomy" id="74649"/>
    <lineage>
        <taxon>Eukaryota</taxon>
        <taxon>Viridiplantae</taxon>
        <taxon>Streptophyta</taxon>
        <taxon>Embryophyta</taxon>
        <taxon>Tracheophyta</taxon>
        <taxon>Spermatophyta</taxon>
        <taxon>Magnoliopsida</taxon>
        <taxon>eudicotyledons</taxon>
        <taxon>Gunneridae</taxon>
        <taxon>Pentapetalae</taxon>
        <taxon>rosids</taxon>
        <taxon>fabids</taxon>
        <taxon>Rosales</taxon>
        <taxon>Rosaceae</taxon>
        <taxon>Rosoideae</taxon>
        <taxon>Rosoideae incertae sedis</taxon>
        <taxon>Rosa</taxon>
    </lineage>
</organism>
<gene>
    <name evidence="2" type="ORF">RchiOBHm_Chr6g0286391</name>
</gene>
<dbReference type="Proteomes" id="UP000238479">
    <property type="component" value="Chromosome 6"/>
</dbReference>
<evidence type="ECO:0000313" key="3">
    <source>
        <dbReference type="Proteomes" id="UP000238479"/>
    </source>
</evidence>
<accession>A0A2P6PUS8</accession>
<dbReference type="Gramene" id="PRQ25687">
    <property type="protein sequence ID" value="PRQ25687"/>
    <property type="gene ID" value="RchiOBHm_Chr6g0286391"/>
</dbReference>
<reference evidence="2 3" key="1">
    <citation type="journal article" date="2018" name="Nat. Genet.">
        <title>The Rosa genome provides new insights in the design of modern roses.</title>
        <authorList>
            <person name="Bendahmane M."/>
        </authorList>
    </citation>
    <scope>NUCLEOTIDE SEQUENCE [LARGE SCALE GENOMIC DNA]</scope>
    <source>
        <strain evidence="3">cv. Old Blush</strain>
    </source>
</reference>
<sequence>MSIVVTAAHPLAGPRTRPAPSSSPIVTAGWLSTVPILNPPTGTTSPLPPLPWLPPRRPRSRCSAVISLVVALFHLMDQMESDPDRELDNGGEFGGGFSLKARNLVKFDGNVDRDFSPNVDENSSFYSSSGKKKC</sequence>
<evidence type="ECO:0000313" key="2">
    <source>
        <dbReference type="EMBL" id="PRQ25687.1"/>
    </source>
</evidence>
<feature type="region of interest" description="Disordered" evidence="1">
    <location>
        <begin position="110"/>
        <end position="134"/>
    </location>
</feature>
<name>A0A2P6PUS8_ROSCH</name>
<keyword evidence="3" id="KW-1185">Reference proteome</keyword>
<proteinExistence type="predicted"/>